<evidence type="ECO:0000313" key="3">
    <source>
        <dbReference type="EMBL" id="TLU66801.1"/>
    </source>
</evidence>
<dbReference type="OrthoDB" id="8563353at2"/>
<keyword evidence="4" id="KW-1185">Reference proteome</keyword>
<dbReference type="AlphaFoldDB" id="A0A5R9ITY0"/>
<keyword evidence="1" id="KW-0732">Signal</keyword>
<dbReference type="InterPro" id="IPR025218">
    <property type="entry name" value="DUF4426"/>
</dbReference>
<reference evidence="3 4" key="1">
    <citation type="submission" date="2019-05" db="EMBL/GenBank/DDBJ databases">
        <title>Genome sequences of Thalassotalea litorea 1K03283.</title>
        <authorList>
            <person name="Zhang D."/>
        </authorList>
    </citation>
    <scope>NUCLEOTIDE SEQUENCE [LARGE SCALE GENOMIC DNA]</scope>
    <source>
        <strain evidence="3 4">MCCC 1K03283</strain>
    </source>
</reference>
<evidence type="ECO:0000259" key="2">
    <source>
        <dbReference type="Pfam" id="PF14467"/>
    </source>
</evidence>
<comment type="caution">
    <text evidence="3">The sequence shown here is derived from an EMBL/GenBank/DDBJ whole genome shotgun (WGS) entry which is preliminary data.</text>
</comment>
<evidence type="ECO:0000313" key="4">
    <source>
        <dbReference type="Proteomes" id="UP000307790"/>
    </source>
</evidence>
<accession>A0A5R9ITY0</accession>
<proteinExistence type="predicted"/>
<evidence type="ECO:0000256" key="1">
    <source>
        <dbReference type="SAM" id="SignalP"/>
    </source>
</evidence>
<dbReference type="Gene3D" id="2.60.40.3340">
    <property type="entry name" value="Domain of unknown function DUF4426"/>
    <property type="match status" value="1"/>
</dbReference>
<name>A0A5R9ITY0_9GAMM</name>
<sequence>MEMNMFKPWLLLVACLSLVATASGQQQEQNVKQLGKMEVHYIGIPTTFLTPEVAQSYKIERSRYRGLLNIVALDTTKEDTPALSVGISGTATNLVGQTFTLKFNKVTEGEAIYYLATIDYPNDETYRFDILINNNGDEQQLKFTQKFYVEE</sequence>
<organism evidence="3 4">
    <name type="scientific">Thalassotalea litorea</name>
    <dbReference type="NCBI Taxonomy" id="2020715"/>
    <lineage>
        <taxon>Bacteria</taxon>
        <taxon>Pseudomonadati</taxon>
        <taxon>Pseudomonadota</taxon>
        <taxon>Gammaproteobacteria</taxon>
        <taxon>Alteromonadales</taxon>
        <taxon>Colwelliaceae</taxon>
        <taxon>Thalassotalea</taxon>
    </lineage>
</organism>
<feature type="domain" description="DUF4426" evidence="2">
    <location>
        <begin position="32"/>
        <end position="150"/>
    </location>
</feature>
<dbReference type="Pfam" id="PF14467">
    <property type="entry name" value="DUF4426"/>
    <property type="match status" value="1"/>
</dbReference>
<dbReference type="EMBL" id="VCBC01000004">
    <property type="protein sequence ID" value="TLU66801.1"/>
    <property type="molecule type" value="Genomic_DNA"/>
</dbReference>
<protein>
    <submittedName>
        <fullName evidence="3">DUF4426 domain-containing protein</fullName>
    </submittedName>
</protein>
<feature type="chain" id="PRO_5024437226" evidence="1">
    <location>
        <begin position="23"/>
        <end position="151"/>
    </location>
</feature>
<dbReference type="Proteomes" id="UP000307790">
    <property type="component" value="Unassembled WGS sequence"/>
</dbReference>
<gene>
    <name evidence="3" type="ORF">FE810_04650</name>
</gene>
<feature type="signal peptide" evidence="1">
    <location>
        <begin position="1"/>
        <end position="22"/>
    </location>
</feature>